<protein>
    <submittedName>
        <fullName evidence="1">Uncharacterized protein</fullName>
    </submittedName>
</protein>
<reference evidence="1 2" key="3">
    <citation type="journal article" date="2022" name="Microbiol. Spectr.">
        <title>Folding features and dynamics of 3D genome architecture in plant fungal pathogens.</title>
        <authorList>
            <person name="Xia C."/>
        </authorList>
    </citation>
    <scope>NUCLEOTIDE SEQUENCE [LARGE SCALE GENOMIC DNA]</scope>
    <source>
        <strain evidence="1 2">93-210</strain>
    </source>
</reference>
<accession>A0ACC0DZG8</accession>
<reference evidence="2" key="2">
    <citation type="journal article" date="2018" name="Mol. Plant Microbe Interact.">
        <title>Genome sequence resources for the wheat stripe rust pathogen (Puccinia striiformis f. sp. tritici) and the barley stripe rust pathogen (Puccinia striiformis f. sp. hordei).</title>
        <authorList>
            <person name="Xia C."/>
            <person name="Wang M."/>
            <person name="Yin C."/>
            <person name="Cornejo O.E."/>
            <person name="Hulbert S.H."/>
            <person name="Chen X."/>
        </authorList>
    </citation>
    <scope>NUCLEOTIDE SEQUENCE [LARGE SCALE GENOMIC DNA]</scope>
    <source>
        <strain evidence="2">93-210</strain>
    </source>
</reference>
<reference evidence="2" key="1">
    <citation type="journal article" date="2018" name="BMC Genomics">
        <title>Genomic insights into host adaptation between the wheat stripe rust pathogen (Puccinia striiformis f. sp. tritici) and the barley stripe rust pathogen (Puccinia striiformis f. sp. hordei).</title>
        <authorList>
            <person name="Xia C."/>
            <person name="Wang M."/>
            <person name="Yin C."/>
            <person name="Cornejo O.E."/>
            <person name="Hulbert S.H."/>
            <person name="Chen X."/>
        </authorList>
    </citation>
    <scope>NUCLEOTIDE SEQUENCE [LARGE SCALE GENOMIC DNA]</scope>
    <source>
        <strain evidence="2">93-210</strain>
    </source>
</reference>
<name>A0ACC0DZG8_9BASI</name>
<proteinExistence type="predicted"/>
<dbReference type="EMBL" id="CM045877">
    <property type="protein sequence ID" value="KAI7940898.1"/>
    <property type="molecule type" value="Genomic_DNA"/>
</dbReference>
<sequence>MPKTLPLGKIREFASLWTLPFHPAEDDLLIVPVASDRDTVERVGAFGSSPLAIISIVRYATWPWQSHRRQTTIGRRPASIDEGLRLVTYMVDSTQLSPYCNLYRAT</sequence>
<gene>
    <name evidence="1" type="ORF">MJO28_013183</name>
</gene>
<comment type="caution">
    <text evidence="1">The sequence shown here is derived from an EMBL/GenBank/DDBJ whole genome shotgun (WGS) entry which is preliminary data.</text>
</comment>
<organism evidence="1 2">
    <name type="scientific">Puccinia striiformis f. sp. tritici</name>
    <dbReference type="NCBI Taxonomy" id="168172"/>
    <lineage>
        <taxon>Eukaryota</taxon>
        <taxon>Fungi</taxon>
        <taxon>Dikarya</taxon>
        <taxon>Basidiomycota</taxon>
        <taxon>Pucciniomycotina</taxon>
        <taxon>Pucciniomycetes</taxon>
        <taxon>Pucciniales</taxon>
        <taxon>Pucciniaceae</taxon>
        <taxon>Puccinia</taxon>
    </lineage>
</organism>
<dbReference type="Proteomes" id="UP001060170">
    <property type="component" value="Chromosome 13"/>
</dbReference>
<evidence type="ECO:0000313" key="1">
    <source>
        <dbReference type="EMBL" id="KAI7940898.1"/>
    </source>
</evidence>
<keyword evidence="2" id="KW-1185">Reference proteome</keyword>
<evidence type="ECO:0000313" key="2">
    <source>
        <dbReference type="Proteomes" id="UP001060170"/>
    </source>
</evidence>